<feature type="transmembrane region" description="Helical" evidence="2">
    <location>
        <begin position="229"/>
        <end position="251"/>
    </location>
</feature>
<accession>A0A1S8ABB2</accession>
<evidence type="ECO:0000313" key="4">
    <source>
        <dbReference type="Proteomes" id="UP000054516"/>
    </source>
</evidence>
<feature type="region of interest" description="Disordered" evidence="1">
    <location>
        <begin position="77"/>
        <end position="105"/>
    </location>
</feature>
<protein>
    <submittedName>
        <fullName evidence="3">Uncharacterized protein</fullName>
    </submittedName>
</protein>
<dbReference type="OrthoDB" id="5428040at2759"/>
<dbReference type="EMBL" id="DF977550">
    <property type="protein sequence ID" value="GAW27313.1"/>
    <property type="molecule type" value="Genomic_DNA"/>
</dbReference>
<dbReference type="Proteomes" id="UP000054516">
    <property type="component" value="Unassembled WGS sequence"/>
</dbReference>
<gene>
    <name evidence="3" type="ORF">SAMD00023353_10500280</name>
</gene>
<keyword evidence="2" id="KW-0472">Membrane</keyword>
<evidence type="ECO:0000256" key="1">
    <source>
        <dbReference type="SAM" id="MobiDB-lite"/>
    </source>
</evidence>
<sequence length="594" mass="64587">MPLGRRPGSQHEYEVGDIVAEFHNPAGPPSLSSQNNMATLLGARETQNPTSGYGQFHYQAAEATGNQFPIHAHSKELAPQAQIGDTAEESSSDTSKPNLESERVPRLPIKDSIGMSGSITILAGSIVILAAMSLLLFLWFGHGSREAADATAAWRQMALRGWMVRAVTLLSLLIRVIVSMQSAVCTSMLAALVLEKRYTRKSDAAWFSVTRSTNDGPLKLMQMMLFSKYLVRSIEFWLLYLVVLVTVGLQFSSTILLSDLVDFAIVGNTVPTQLPDLLDISTLPSDIIIPIGSFITEKPIYGTIGEVITEAGASPNARGLSQTGLVQRGFLPLPDKEDRTSIRYYNGNAMVLSANVACIRPDIDDISVLTQQRIDGASEAAIEATLKYGLSIAKTQTTTNNDTACATGDCEETGFSCQLPGTTLDNPDYWASAACFVGVVGGEVYLSAGEAKWRPTQAPWSSKTPINLVISSNIGDWGEIEVPSSFPSGVPHNEWMSYEITPDHFLNISVCFPAFTLDRKAVTMRASWDLQEPTTEWTLITKEHSTLDIQRHMGSDSPPRENSFADRGGVLEMHIIGDPDDGPPTSRQIKNARS</sequence>
<feature type="transmembrane region" description="Helical" evidence="2">
    <location>
        <begin position="162"/>
        <end position="194"/>
    </location>
</feature>
<feature type="transmembrane region" description="Helical" evidence="2">
    <location>
        <begin position="119"/>
        <end position="142"/>
    </location>
</feature>
<evidence type="ECO:0000313" key="3">
    <source>
        <dbReference type="EMBL" id="GAW27313.1"/>
    </source>
</evidence>
<organism evidence="3">
    <name type="scientific">Rosellinia necatrix</name>
    <name type="common">White root-rot fungus</name>
    <dbReference type="NCBI Taxonomy" id="77044"/>
    <lineage>
        <taxon>Eukaryota</taxon>
        <taxon>Fungi</taxon>
        <taxon>Dikarya</taxon>
        <taxon>Ascomycota</taxon>
        <taxon>Pezizomycotina</taxon>
        <taxon>Sordariomycetes</taxon>
        <taxon>Xylariomycetidae</taxon>
        <taxon>Xylariales</taxon>
        <taxon>Xylariaceae</taxon>
        <taxon>Rosellinia</taxon>
    </lineage>
</organism>
<evidence type="ECO:0000256" key="2">
    <source>
        <dbReference type="SAM" id="Phobius"/>
    </source>
</evidence>
<reference evidence="3" key="1">
    <citation type="submission" date="2016-03" db="EMBL/GenBank/DDBJ databases">
        <title>Draft genome sequence of Rosellinia necatrix.</title>
        <authorList>
            <person name="Kanematsu S."/>
        </authorList>
    </citation>
    <scope>NUCLEOTIDE SEQUENCE [LARGE SCALE GENOMIC DNA]</scope>
    <source>
        <strain evidence="3">W97</strain>
    </source>
</reference>
<proteinExistence type="predicted"/>
<keyword evidence="2" id="KW-1133">Transmembrane helix</keyword>
<keyword evidence="4" id="KW-1185">Reference proteome</keyword>
<keyword evidence="2" id="KW-0812">Transmembrane</keyword>
<dbReference type="AlphaFoldDB" id="A0A1S8ABB2"/>
<name>A0A1S8ABB2_ROSNE</name>